<keyword evidence="8" id="KW-0539">Nucleus</keyword>
<organism evidence="11 12">
    <name type="scientific">Crotalus adamanteus</name>
    <name type="common">Eastern diamondback rattlesnake</name>
    <dbReference type="NCBI Taxonomy" id="8729"/>
    <lineage>
        <taxon>Eukaryota</taxon>
        <taxon>Metazoa</taxon>
        <taxon>Chordata</taxon>
        <taxon>Craniata</taxon>
        <taxon>Vertebrata</taxon>
        <taxon>Euteleostomi</taxon>
        <taxon>Lepidosauria</taxon>
        <taxon>Squamata</taxon>
        <taxon>Bifurcata</taxon>
        <taxon>Unidentata</taxon>
        <taxon>Episquamata</taxon>
        <taxon>Toxicofera</taxon>
        <taxon>Serpentes</taxon>
        <taxon>Colubroidea</taxon>
        <taxon>Viperidae</taxon>
        <taxon>Crotalinae</taxon>
        <taxon>Crotalus</taxon>
    </lineage>
</organism>
<evidence type="ECO:0000256" key="9">
    <source>
        <dbReference type="RuleBase" id="RU004020"/>
    </source>
</evidence>
<dbReference type="InterPro" id="IPR000232">
    <property type="entry name" value="HSF_DNA-bd"/>
</dbReference>
<keyword evidence="7" id="KW-0804">Transcription</keyword>
<protein>
    <submittedName>
        <fullName evidence="11">Heat shock factor protein 4</fullName>
    </submittedName>
</protein>
<dbReference type="EMBL" id="JAOTOJ010000015">
    <property type="protein sequence ID" value="KAK9392936.1"/>
    <property type="molecule type" value="Genomic_DNA"/>
</dbReference>
<reference evidence="11 12" key="1">
    <citation type="journal article" date="2024" name="Proc. Natl. Acad. Sci. U.S.A.">
        <title>The genetic regulatory architecture and epigenomic basis for age-related changes in rattlesnake venom.</title>
        <authorList>
            <person name="Hogan M.P."/>
            <person name="Holding M.L."/>
            <person name="Nystrom G.S."/>
            <person name="Colston T.J."/>
            <person name="Bartlett D.A."/>
            <person name="Mason A.J."/>
            <person name="Ellsworth S.A."/>
            <person name="Rautsaw R.M."/>
            <person name="Lawrence K.C."/>
            <person name="Strickland J.L."/>
            <person name="He B."/>
            <person name="Fraser P."/>
            <person name="Margres M.J."/>
            <person name="Gilbert D.M."/>
            <person name="Gibbs H.L."/>
            <person name="Parkinson C.L."/>
            <person name="Rokyta D.R."/>
        </authorList>
    </citation>
    <scope>NUCLEOTIDE SEQUENCE [LARGE SCALE GENOMIC DNA]</scope>
    <source>
        <strain evidence="11">DRR0105</strain>
    </source>
</reference>
<dbReference type="PROSITE" id="PS00434">
    <property type="entry name" value="HSF_DOMAIN"/>
    <property type="match status" value="1"/>
</dbReference>
<evidence type="ECO:0000256" key="7">
    <source>
        <dbReference type="ARBA" id="ARBA00023163"/>
    </source>
</evidence>
<evidence type="ECO:0000256" key="3">
    <source>
        <dbReference type="ARBA" id="ARBA00023015"/>
    </source>
</evidence>
<dbReference type="PANTHER" id="PTHR10015">
    <property type="entry name" value="HEAT SHOCK TRANSCRIPTION FACTOR"/>
    <property type="match status" value="1"/>
</dbReference>
<dbReference type="SMART" id="SM00415">
    <property type="entry name" value="HSF"/>
    <property type="match status" value="1"/>
</dbReference>
<keyword evidence="5" id="KW-0238">DNA-binding</keyword>
<evidence type="ECO:0000313" key="12">
    <source>
        <dbReference type="Proteomes" id="UP001474421"/>
    </source>
</evidence>
<accession>A0AAW1AU20</accession>
<evidence type="ECO:0000256" key="6">
    <source>
        <dbReference type="ARBA" id="ARBA00023159"/>
    </source>
</evidence>
<evidence type="ECO:0000256" key="5">
    <source>
        <dbReference type="ARBA" id="ARBA00023125"/>
    </source>
</evidence>
<dbReference type="InterPro" id="IPR010542">
    <property type="entry name" value="Vert_HSTF_C"/>
</dbReference>
<evidence type="ECO:0000313" key="11">
    <source>
        <dbReference type="EMBL" id="KAK9392936.1"/>
    </source>
</evidence>
<keyword evidence="12" id="KW-1185">Reference proteome</keyword>
<evidence type="ECO:0000256" key="8">
    <source>
        <dbReference type="ARBA" id="ARBA00023242"/>
    </source>
</evidence>
<dbReference type="GO" id="GO:0043565">
    <property type="term" value="F:sequence-specific DNA binding"/>
    <property type="evidence" value="ECO:0007669"/>
    <property type="project" value="InterPro"/>
</dbReference>
<dbReference type="InterPro" id="IPR036390">
    <property type="entry name" value="WH_DNA-bd_sf"/>
</dbReference>
<dbReference type="PANTHER" id="PTHR10015:SF213">
    <property type="entry name" value="HEAT SHOCK FACTOR PROTEIN 4"/>
    <property type="match status" value="1"/>
</dbReference>
<dbReference type="Gene3D" id="1.10.10.10">
    <property type="entry name" value="Winged helix-like DNA-binding domain superfamily/Winged helix DNA-binding domain"/>
    <property type="match status" value="1"/>
</dbReference>
<evidence type="ECO:0000256" key="4">
    <source>
        <dbReference type="ARBA" id="ARBA00023016"/>
    </source>
</evidence>
<dbReference type="FunFam" id="1.10.10.10:FF:000027">
    <property type="entry name" value="Heat shock transcription factor 1"/>
    <property type="match status" value="1"/>
</dbReference>
<dbReference type="SUPFAM" id="SSF46785">
    <property type="entry name" value="Winged helix' DNA-binding domain"/>
    <property type="match status" value="1"/>
</dbReference>
<dbReference type="Pfam" id="PF00447">
    <property type="entry name" value="HSF_DNA-bind"/>
    <property type="match status" value="1"/>
</dbReference>
<comment type="similarity">
    <text evidence="2 9">Belongs to the HSF family.</text>
</comment>
<dbReference type="PRINTS" id="PR00056">
    <property type="entry name" value="HSFDOMAIN"/>
</dbReference>
<sequence length="450" mass="50950">MQDSTTALAMDGYTSNVPAFLTKLWTLVEDPETNHLICWNTNGTSFHVFDQSQFAKDVLPKYFKHNNMASFVRQLNMYGFRKVVNIEQGGLVKPERDDTEFQHLYFLQGHEHLLELIKRKVSVVKSEETKMRQEDLSRLLYEIQVLRNQQEMMECQVQDVKQQNEVLWKEVLCLRQNHLQHQKVINKLIQFLFGQLQPSPSSPGIKRKRVGVEASCFMNPTPRDQLLLARKGPLMLDDGNSAPQVTKFRRSLPLDPFHEPCYIQPPSADHASCLNGPVLKGAIISDVSEATQPSPVALQLPPDSERETSLLLIKEEASGPDRRAAFTSPAVPLVGYNPCPEPPVLPITVVQSVLDGRTRCDDLQPMCLQPQERRSFLDRTVIPDLWDGADLNLEGFQIFLRNQQYNVETTRSLEAFNPVIPSSEWTLNDVEADLPGAADAHCGTTGEEHK</sequence>
<gene>
    <name evidence="11" type="ORF">NXF25_017025</name>
</gene>
<keyword evidence="6" id="KW-0010">Activator</keyword>
<dbReference type="Pfam" id="PF06546">
    <property type="entry name" value="Vert_HS_TF"/>
    <property type="match status" value="1"/>
</dbReference>
<dbReference type="AlphaFoldDB" id="A0AAW1AU20"/>
<proteinExistence type="inferred from homology"/>
<dbReference type="GO" id="GO:0005634">
    <property type="term" value="C:nucleus"/>
    <property type="evidence" value="ECO:0007669"/>
    <property type="project" value="UniProtKB-SubCell"/>
</dbReference>
<name>A0AAW1AU20_CROAD</name>
<comment type="caution">
    <text evidence="11">The sequence shown here is derived from an EMBL/GenBank/DDBJ whole genome shotgun (WGS) entry which is preliminary data.</text>
</comment>
<evidence type="ECO:0000259" key="10">
    <source>
        <dbReference type="PROSITE" id="PS00434"/>
    </source>
</evidence>
<evidence type="ECO:0000256" key="1">
    <source>
        <dbReference type="ARBA" id="ARBA00004123"/>
    </source>
</evidence>
<comment type="subcellular location">
    <subcellularLocation>
        <location evidence="1">Nucleus</location>
    </subcellularLocation>
</comment>
<keyword evidence="3" id="KW-0805">Transcription regulation</keyword>
<keyword evidence="4 11" id="KW-0346">Stress response</keyword>
<dbReference type="Proteomes" id="UP001474421">
    <property type="component" value="Unassembled WGS sequence"/>
</dbReference>
<dbReference type="GO" id="GO:0003700">
    <property type="term" value="F:DNA-binding transcription factor activity"/>
    <property type="evidence" value="ECO:0007669"/>
    <property type="project" value="InterPro"/>
</dbReference>
<evidence type="ECO:0000256" key="2">
    <source>
        <dbReference type="ARBA" id="ARBA00006403"/>
    </source>
</evidence>
<feature type="domain" description="HSF-type DNA-binding" evidence="10">
    <location>
        <begin position="59"/>
        <end position="83"/>
    </location>
</feature>
<dbReference type="InterPro" id="IPR036388">
    <property type="entry name" value="WH-like_DNA-bd_sf"/>
</dbReference>